<feature type="transmembrane region" description="Helical" evidence="1">
    <location>
        <begin position="21"/>
        <end position="40"/>
    </location>
</feature>
<gene>
    <name evidence="2" type="ORF">CDOO_09265</name>
</gene>
<dbReference type="HOGENOM" id="CLU_193596_0_0_11"/>
<keyword evidence="1" id="KW-0472">Membrane</keyword>
<protein>
    <recommendedName>
        <fullName evidence="4">Secreted protein</fullName>
    </recommendedName>
</protein>
<dbReference type="EMBL" id="CP006764">
    <property type="protein sequence ID" value="AIT61432.1"/>
    <property type="molecule type" value="Genomic_DNA"/>
</dbReference>
<dbReference type="eggNOG" id="ENOG5031JSC">
    <property type="taxonomic scope" value="Bacteria"/>
</dbReference>
<sequence>MTLQPRPNNPIQHRKDQVRKYTRNGVVSVAGGVVGGVALAFLFTNIWLILGMVIAVVGGAYNAYKVNQIINHRDGQ</sequence>
<dbReference type="AlphaFoldDB" id="A0A097IH57"/>
<accession>A0A097IH57</accession>
<keyword evidence="1" id="KW-1133">Transmembrane helix</keyword>
<evidence type="ECO:0008006" key="4">
    <source>
        <dbReference type="Google" id="ProtNLM"/>
    </source>
</evidence>
<name>A0A097IH57_9CORY</name>
<evidence type="ECO:0000313" key="3">
    <source>
        <dbReference type="Proteomes" id="UP000029914"/>
    </source>
</evidence>
<keyword evidence="3" id="KW-1185">Reference proteome</keyword>
<dbReference type="KEGG" id="cdo:CDOO_09265"/>
<proteinExistence type="predicted"/>
<feature type="transmembrane region" description="Helical" evidence="1">
    <location>
        <begin position="46"/>
        <end position="64"/>
    </location>
</feature>
<evidence type="ECO:0000313" key="2">
    <source>
        <dbReference type="EMBL" id="AIT61432.1"/>
    </source>
</evidence>
<evidence type="ECO:0000256" key="1">
    <source>
        <dbReference type="SAM" id="Phobius"/>
    </source>
</evidence>
<organism evidence="2 3">
    <name type="scientific">Corynebacterium doosanense CAU 212 = DSM 45436</name>
    <dbReference type="NCBI Taxonomy" id="558173"/>
    <lineage>
        <taxon>Bacteria</taxon>
        <taxon>Bacillati</taxon>
        <taxon>Actinomycetota</taxon>
        <taxon>Actinomycetes</taxon>
        <taxon>Mycobacteriales</taxon>
        <taxon>Corynebacteriaceae</taxon>
        <taxon>Corynebacterium</taxon>
    </lineage>
</organism>
<dbReference type="OrthoDB" id="4424946at2"/>
<dbReference type="STRING" id="558173.CDOO_09265"/>
<keyword evidence="1" id="KW-0812">Transmembrane</keyword>
<dbReference type="Proteomes" id="UP000029914">
    <property type="component" value="Chromosome"/>
</dbReference>
<dbReference type="RefSeq" id="WP_018020902.1">
    <property type="nucleotide sequence ID" value="NZ_AQUX01000001.1"/>
</dbReference>
<reference evidence="2 3" key="1">
    <citation type="submission" date="2013-09" db="EMBL/GenBank/DDBJ databases">
        <title>Complete genome sequence of Corynebacterium doosanense CAU 212(T) (=DSM 45436(T)), isolated from activated sludge.</title>
        <authorList>
            <person name="Schaffert L."/>
            <person name="Albersmeier A."/>
            <person name="Kalinowski J."/>
            <person name="Ruckert C."/>
        </authorList>
    </citation>
    <scope>NUCLEOTIDE SEQUENCE [LARGE SCALE GENOMIC DNA]</scope>
    <source>
        <strain evidence="2 3">CAU 212</strain>
    </source>
</reference>